<organism evidence="4 5">
    <name type="scientific">Tetragenococcus muriaticus PMC-11-5</name>
    <dbReference type="NCBI Taxonomy" id="1302649"/>
    <lineage>
        <taxon>Bacteria</taxon>
        <taxon>Bacillati</taxon>
        <taxon>Bacillota</taxon>
        <taxon>Bacilli</taxon>
        <taxon>Lactobacillales</taxon>
        <taxon>Enterococcaceae</taxon>
        <taxon>Tetragenococcus</taxon>
    </lineage>
</organism>
<dbReference type="InterPro" id="IPR038765">
    <property type="entry name" value="Papain-like_cys_pep_sf"/>
</dbReference>
<name>A0A091BYL1_9ENTE</name>
<dbReference type="PANTHER" id="PTHR42736">
    <property type="entry name" value="PROTEIN-GLUTAMINE GAMMA-GLUTAMYLTRANSFERASE"/>
    <property type="match status" value="1"/>
</dbReference>
<comment type="caution">
    <text evidence="4">The sequence shown here is derived from an EMBL/GenBank/DDBJ whole genome shotgun (WGS) entry which is preliminary data.</text>
</comment>
<dbReference type="Proteomes" id="UP000029380">
    <property type="component" value="Unassembled WGS sequence"/>
</dbReference>
<dbReference type="SMART" id="SM00460">
    <property type="entry name" value="TGc"/>
    <property type="match status" value="1"/>
</dbReference>
<dbReference type="GO" id="GO:0006508">
    <property type="term" value="P:proteolysis"/>
    <property type="evidence" value="ECO:0007669"/>
    <property type="project" value="UniProtKB-KW"/>
</dbReference>
<feature type="compositionally biased region" description="Low complexity" evidence="1">
    <location>
        <begin position="566"/>
        <end position="586"/>
    </location>
</feature>
<keyword evidence="4" id="KW-0378">Hydrolase</keyword>
<feature type="transmembrane region" description="Helical" evidence="2">
    <location>
        <begin position="9"/>
        <end position="27"/>
    </location>
</feature>
<proteinExistence type="predicted"/>
<feature type="transmembrane region" description="Helical" evidence="2">
    <location>
        <begin position="39"/>
        <end position="58"/>
    </location>
</feature>
<keyword evidence="2" id="KW-1133">Transmembrane helix</keyword>
<evidence type="ECO:0000259" key="3">
    <source>
        <dbReference type="SMART" id="SM00460"/>
    </source>
</evidence>
<feature type="transmembrane region" description="Helical" evidence="2">
    <location>
        <begin position="105"/>
        <end position="128"/>
    </location>
</feature>
<evidence type="ECO:0000313" key="4">
    <source>
        <dbReference type="EMBL" id="KFN89565.1"/>
    </source>
</evidence>
<dbReference type="OrthoDB" id="9804872at2"/>
<dbReference type="EMBL" id="JPVU01000262">
    <property type="protein sequence ID" value="KFN89565.1"/>
    <property type="molecule type" value="Genomic_DNA"/>
</dbReference>
<evidence type="ECO:0000256" key="1">
    <source>
        <dbReference type="SAM" id="MobiDB-lite"/>
    </source>
</evidence>
<dbReference type="PANTHER" id="PTHR42736:SF1">
    <property type="entry name" value="PROTEIN-GLUTAMINE GAMMA-GLUTAMYLTRANSFERASE"/>
    <property type="match status" value="1"/>
</dbReference>
<keyword evidence="2" id="KW-0472">Membrane</keyword>
<feature type="transmembrane region" description="Helical" evidence="2">
    <location>
        <begin position="182"/>
        <end position="200"/>
    </location>
</feature>
<accession>A0A091BYL1</accession>
<evidence type="ECO:0000313" key="5">
    <source>
        <dbReference type="Proteomes" id="UP000029380"/>
    </source>
</evidence>
<dbReference type="InterPro" id="IPR002931">
    <property type="entry name" value="Transglutaminase-like"/>
</dbReference>
<dbReference type="Gene3D" id="3.10.620.30">
    <property type="match status" value="1"/>
</dbReference>
<protein>
    <submittedName>
        <fullName evidence="4">Transglutaminase-like enzyme/putative cysteine protease</fullName>
    </submittedName>
</protein>
<reference evidence="4 5" key="1">
    <citation type="submission" date="2014-08" db="EMBL/GenBank/DDBJ databases">
        <title>Genome sequence of Tetragenococcus muriaticus.</title>
        <authorList>
            <person name="Chuea-nongthon C."/>
            <person name="Rodtong S."/>
            <person name="Yongsawatdigul J."/>
            <person name="Steele J.L."/>
            <person name="Liu X.-y."/>
            <person name="Speers J."/>
            <person name="Glasner J.D."/>
            <person name="Neeno-Eckwall E.C."/>
        </authorList>
    </citation>
    <scope>NUCLEOTIDE SEQUENCE [LARGE SCALE GENOMIC DNA]</scope>
    <source>
        <strain evidence="4 5">PMC-11-5</strain>
    </source>
</reference>
<dbReference type="InterPro" id="IPR052901">
    <property type="entry name" value="Bact_TGase-like"/>
</dbReference>
<feature type="transmembrane region" description="Helical" evidence="2">
    <location>
        <begin position="157"/>
        <end position="175"/>
    </location>
</feature>
<gene>
    <name evidence="4" type="ORF">TMUPMC115_2343</name>
</gene>
<dbReference type="AlphaFoldDB" id="A0A091BYL1"/>
<dbReference type="PATRIC" id="fig|1302649.3.peg.2342"/>
<sequence length="720" mass="83118">MRKRVGDKIIPMVLTLLTFLLAFYQLLKIYHMESQFNRNILIIALFCLIAGFFTRWFVKLPLYLLVLCGGLFLNFSQNLSFSLTWASAFGQQLFNLGELFLAGRIGYLPEEIAISLVLLVMSLLAELLIEYERIVISYLIIIGYMLFLIIYNDIELPVEIVLFASLGLMHRFLLVHEKNKRNYFIVGTLLSVFLLITWVVPNDSIETRMLAPSATLRNYLNEQGFYQFIEETGAGNPTRSGFSEDDAVLGGPLLDDNQIVFEAQQQSPHYWRIDSKTYYSGSGWEDPASGNTRVESYSGEEIDLIDEDYQAELAEEEEINITREVMDSYIPLPYGNKQINSEDPPAELYVNEETQRVDFQNNDPFRSFQLNWQDFEYTTEELADVSLTIPNTSVDYLQLPEQLPQRVIELAEELTAEEETFVGKVTAIEDYLKHSENFRYSKMDAGFPTENQDYVDHFLFDSQVGYCDNFSSAMVVMLRSVGIPARWAKGFSTGEEVSENHYVVRNSDAHSWAEVYFEGYGWLPFEATPSFNQPLQQTTPSSEEVSESSSEERTTTQETTEETGTEESSSTAEDSSTTTTSTVTEPTNERPFFISPVVRNIFYMILFVLTCGLIYILWRWHFYLYIFFWVKISRGNFLNIYPILLKKAEKFVLRPPEQPLSHYAQIFEESYPEFQQSFIHLTSIYEKALYGGEQEDKQSLTQSLLDVAWRLSQIKKKRNL</sequence>
<dbReference type="SUPFAM" id="SSF54001">
    <property type="entry name" value="Cysteine proteinases"/>
    <property type="match status" value="1"/>
</dbReference>
<evidence type="ECO:0000256" key="2">
    <source>
        <dbReference type="SAM" id="Phobius"/>
    </source>
</evidence>
<feature type="transmembrane region" description="Helical" evidence="2">
    <location>
        <begin position="601"/>
        <end position="618"/>
    </location>
</feature>
<dbReference type="GO" id="GO:0008233">
    <property type="term" value="F:peptidase activity"/>
    <property type="evidence" value="ECO:0007669"/>
    <property type="project" value="UniProtKB-KW"/>
</dbReference>
<feature type="transmembrane region" description="Helical" evidence="2">
    <location>
        <begin position="63"/>
        <end position="85"/>
    </location>
</feature>
<feature type="region of interest" description="Disordered" evidence="1">
    <location>
        <begin position="533"/>
        <end position="586"/>
    </location>
</feature>
<keyword evidence="4" id="KW-0645">Protease</keyword>
<feature type="domain" description="Transglutaminase-like" evidence="3">
    <location>
        <begin position="459"/>
        <end position="529"/>
    </location>
</feature>
<keyword evidence="2" id="KW-0812">Transmembrane</keyword>
<dbReference type="Pfam" id="PF01841">
    <property type="entry name" value="Transglut_core"/>
    <property type="match status" value="1"/>
</dbReference>
<feature type="transmembrane region" description="Helical" evidence="2">
    <location>
        <begin position="135"/>
        <end position="151"/>
    </location>
</feature>
<dbReference type="RefSeq" id="WP_038026732.1">
    <property type="nucleotide sequence ID" value="NZ_JPVU01000262.1"/>
</dbReference>